<protein>
    <recommendedName>
        <fullName evidence="4">Lipopolysaccharide export system ATP-binding protein LptB</fullName>
    </recommendedName>
</protein>
<dbReference type="InterPro" id="IPR027417">
    <property type="entry name" value="P-loop_NTPase"/>
</dbReference>
<evidence type="ECO:0000256" key="11">
    <source>
        <dbReference type="ARBA" id="ARBA00022967"/>
    </source>
</evidence>
<dbReference type="Pfam" id="PF12399">
    <property type="entry name" value="BCA_ABC_TP_C"/>
    <property type="match status" value="1"/>
</dbReference>
<evidence type="ECO:0000259" key="15">
    <source>
        <dbReference type="PROSITE" id="PS50893"/>
    </source>
</evidence>
<dbReference type="InterPro" id="IPR003439">
    <property type="entry name" value="ABC_transporter-like_ATP-bd"/>
</dbReference>
<accession>A0A285NX52</accession>
<evidence type="ECO:0000256" key="9">
    <source>
        <dbReference type="ARBA" id="ARBA00022741"/>
    </source>
</evidence>
<evidence type="ECO:0000313" key="16">
    <source>
        <dbReference type="EMBL" id="SNZ13617.1"/>
    </source>
</evidence>
<dbReference type="PROSITE" id="PS00211">
    <property type="entry name" value="ABC_TRANSPORTER_1"/>
    <property type="match status" value="1"/>
</dbReference>
<comment type="function">
    <text evidence="13">Part of the ABC transporter complex LptBFG involved in the translocation of lipopolysaccharide (LPS) from the inner membrane to the outer membrane. Probably responsible for energy coupling to the transport system.</text>
</comment>
<evidence type="ECO:0000256" key="10">
    <source>
        <dbReference type="ARBA" id="ARBA00022840"/>
    </source>
</evidence>
<dbReference type="SUPFAM" id="SSF52540">
    <property type="entry name" value="P-loop containing nucleoside triphosphate hydrolases"/>
    <property type="match status" value="1"/>
</dbReference>
<comment type="subunit">
    <text evidence="14">Component of the lipopolysaccharide transport and assembly complex. The LptBFG transporter is composed of two ATP-binding proteins (LptB) and two transmembrane proteins (LptF and LptG).</text>
</comment>
<dbReference type="InterPro" id="IPR017871">
    <property type="entry name" value="ABC_transporter-like_CS"/>
</dbReference>
<evidence type="ECO:0000256" key="14">
    <source>
        <dbReference type="ARBA" id="ARBA00026081"/>
    </source>
</evidence>
<proteinExistence type="inferred from homology"/>
<evidence type="ECO:0000256" key="4">
    <source>
        <dbReference type="ARBA" id="ARBA00017803"/>
    </source>
</evidence>
<feature type="domain" description="ABC transporter" evidence="15">
    <location>
        <begin position="5"/>
        <end position="237"/>
    </location>
</feature>
<dbReference type="GO" id="GO:0043190">
    <property type="term" value="C:ATP-binding cassette (ABC) transporter complex"/>
    <property type="evidence" value="ECO:0007669"/>
    <property type="project" value="InterPro"/>
</dbReference>
<keyword evidence="7" id="KW-0963">Cytoplasm</keyword>
<dbReference type="PROSITE" id="PS50893">
    <property type="entry name" value="ABC_TRANSPORTER_2"/>
    <property type="match status" value="1"/>
</dbReference>
<keyword evidence="12" id="KW-0472">Membrane</keyword>
<dbReference type="GO" id="GO:0005524">
    <property type="term" value="F:ATP binding"/>
    <property type="evidence" value="ECO:0007669"/>
    <property type="project" value="UniProtKB-KW"/>
</dbReference>
<dbReference type="GO" id="GO:0005737">
    <property type="term" value="C:cytoplasm"/>
    <property type="evidence" value="ECO:0007669"/>
    <property type="project" value="UniProtKB-SubCell"/>
</dbReference>
<evidence type="ECO:0000256" key="1">
    <source>
        <dbReference type="ARBA" id="ARBA00004496"/>
    </source>
</evidence>
<name>A0A285NX52_9AQUI</name>
<keyword evidence="9" id="KW-0547">Nucleotide-binding</keyword>
<dbReference type="Proteomes" id="UP000218627">
    <property type="component" value="Unassembled WGS sequence"/>
</dbReference>
<keyword evidence="6" id="KW-1003">Cell membrane</keyword>
<evidence type="ECO:0000256" key="3">
    <source>
        <dbReference type="ARBA" id="ARBA00010865"/>
    </source>
</evidence>
<organism evidence="16 17">
    <name type="scientific">Hydrogenobacter hydrogenophilus</name>
    <dbReference type="NCBI Taxonomy" id="35835"/>
    <lineage>
        <taxon>Bacteria</taxon>
        <taxon>Pseudomonadati</taxon>
        <taxon>Aquificota</taxon>
        <taxon>Aquificia</taxon>
        <taxon>Aquificales</taxon>
        <taxon>Aquificaceae</taxon>
        <taxon>Hydrogenobacter</taxon>
    </lineage>
</organism>
<evidence type="ECO:0000256" key="2">
    <source>
        <dbReference type="ARBA" id="ARBA00004515"/>
    </source>
</evidence>
<evidence type="ECO:0000256" key="12">
    <source>
        <dbReference type="ARBA" id="ARBA00023136"/>
    </source>
</evidence>
<keyword evidence="8" id="KW-0997">Cell inner membrane</keyword>
<dbReference type="PANTHER" id="PTHR45772:SF10">
    <property type="entry name" value="LIPOPOLYSACCHARIDE EXPORT SYSTEM ATP-BINDING PROTEIN LPTB"/>
    <property type="match status" value="1"/>
</dbReference>
<keyword evidence="10 16" id="KW-0067">ATP-binding</keyword>
<reference evidence="17" key="1">
    <citation type="submission" date="2017-09" db="EMBL/GenBank/DDBJ databases">
        <authorList>
            <person name="Varghese N."/>
            <person name="Submissions S."/>
        </authorList>
    </citation>
    <scope>NUCLEOTIDE SEQUENCE [LARGE SCALE GENOMIC DNA]</scope>
    <source>
        <strain evidence="17">DSM 2913</strain>
    </source>
</reference>
<dbReference type="GO" id="GO:0055085">
    <property type="term" value="P:transmembrane transport"/>
    <property type="evidence" value="ECO:0007669"/>
    <property type="project" value="InterPro"/>
</dbReference>
<dbReference type="NCBIfam" id="TIGR04406">
    <property type="entry name" value="LPS_export_lptB"/>
    <property type="match status" value="1"/>
</dbReference>
<dbReference type="EMBL" id="OBEN01000003">
    <property type="protein sequence ID" value="SNZ13617.1"/>
    <property type="molecule type" value="Genomic_DNA"/>
</dbReference>
<keyword evidence="17" id="KW-1185">Reference proteome</keyword>
<dbReference type="Pfam" id="PF00005">
    <property type="entry name" value="ABC_tran"/>
    <property type="match status" value="1"/>
</dbReference>
<dbReference type="Gene3D" id="3.40.50.300">
    <property type="entry name" value="P-loop containing nucleotide triphosphate hydrolases"/>
    <property type="match status" value="1"/>
</dbReference>
<dbReference type="InterPro" id="IPR051120">
    <property type="entry name" value="ABC_AA/LPS_Transport"/>
</dbReference>
<evidence type="ECO:0000256" key="7">
    <source>
        <dbReference type="ARBA" id="ARBA00022490"/>
    </source>
</evidence>
<comment type="similarity">
    <text evidence="3">Belongs to the ABC transporter superfamily. Outer membrane lipopolysaccharide export (TC 1.B.42) family.</text>
</comment>
<dbReference type="GO" id="GO:0016887">
    <property type="term" value="F:ATP hydrolysis activity"/>
    <property type="evidence" value="ECO:0007669"/>
    <property type="project" value="InterPro"/>
</dbReference>
<keyword evidence="5" id="KW-0813">Transport</keyword>
<gene>
    <name evidence="16" type="ORF">SAMN06265353_0816</name>
</gene>
<keyword evidence="11" id="KW-1278">Translocase</keyword>
<dbReference type="InterPro" id="IPR003593">
    <property type="entry name" value="AAA+_ATPase"/>
</dbReference>
<dbReference type="SMART" id="SM00382">
    <property type="entry name" value="AAA"/>
    <property type="match status" value="1"/>
</dbReference>
<comment type="subcellular location">
    <subcellularLocation>
        <location evidence="2">Cell inner membrane</location>
        <topology evidence="2">Peripheral membrane protein</topology>
        <orientation evidence="2">Cytoplasmic side</orientation>
    </subcellularLocation>
    <subcellularLocation>
        <location evidence="1">Cytoplasm</location>
    </subcellularLocation>
</comment>
<dbReference type="InterPro" id="IPR030921">
    <property type="entry name" value="LPS_export_LptB"/>
</dbReference>
<dbReference type="AlphaFoldDB" id="A0A285NX52"/>
<evidence type="ECO:0000256" key="5">
    <source>
        <dbReference type="ARBA" id="ARBA00022448"/>
    </source>
</evidence>
<evidence type="ECO:0000256" key="13">
    <source>
        <dbReference type="ARBA" id="ARBA00024818"/>
    </source>
</evidence>
<evidence type="ECO:0000256" key="6">
    <source>
        <dbReference type="ARBA" id="ARBA00022475"/>
    </source>
</evidence>
<evidence type="ECO:0000313" key="17">
    <source>
        <dbReference type="Proteomes" id="UP000218627"/>
    </source>
</evidence>
<sequence>MIPMLIAQGVRKKYKGREVLKGIDLSVDRGQIVGLLGPNGAGKTTLFNCLVGFTSVDEGSISLDGKDITHMPAHRRAREGITFLPQEHTLFEDLTVMENLLIFLEFFEDSKTRRLARAEELLTDFGLYEIKDIKTKYISGGQKRRLEIARSLIPKPKYILFDEPFAGIDPILVADIRLMIINLKSQNIGVLITDHNVRETIRIVDKVYIISEGKIIAEGSPEQVVHQREVREVYLGKDFSF</sequence>
<dbReference type="InterPro" id="IPR032823">
    <property type="entry name" value="BCA_ABC_TP_C"/>
</dbReference>
<dbReference type="PANTHER" id="PTHR45772">
    <property type="entry name" value="CONSERVED COMPONENT OF ABC TRANSPORTER FOR NATURAL AMINO ACIDS-RELATED"/>
    <property type="match status" value="1"/>
</dbReference>
<evidence type="ECO:0000256" key="8">
    <source>
        <dbReference type="ARBA" id="ARBA00022519"/>
    </source>
</evidence>